<dbReference type="EMBL" id="CAJSTJ010000151">
    <property type="protein sequence ID" value="CAG7562663.1"/>
    <property type="molecule type" value="Genomic_DNA"/>
</dbReference>
<name>A0A8J2J8N0_FUSEQ</name>
<proteinExistence type="predicted"/>
<dbReference type="Pfam" id="PF13847">
    <property type="entry name" value="Methyltransf_31"/>
    <property type="match status" value="1"/>
</dbReference>
<accession>A0A8J2J8N0</accession>
<feature type="compositionally biased region" description="Low complexity" evidence="3">
    <location>
        <begin position="249"/>
        <end position="276"/>
    </location>
</feature>
<dbReference type="PANTHER" id="PTHR43675:SF8">
    <property type="entry name" value="ARSENITE METHYLTRANSFERASE"/>
    <property type="match status" value="1"/>
</dbReference>
<protein>
    <recommendedName>
        <fullName evidence="4">Methyltransferase domain-containing protein</fullName>
    </recommendedName>
</protein>
<feature type="region of interest" description="Disordered" evidence="3">
    <location>
        <begin position="245"/>
        <end position="276"/>
    </location>
</feature>
<dbReference type="PANTHER" id="PTHR43675">
    <property type="entry name" value="ARSENITE METHYLTRANSFERASE"/>
    <property type="match status" value="1"/>
</dbReference>
<keyword evidence="1" id="KW-0808">Transferase</keyword>
<dbReference type="NCBIfam" id="NF008823">
    <property type="entry name" value="PRK11873.1"/>
    <property type="match status" value="1"/>
</dbReference>
<sequence>MDAKETYKQVSDHYGSVSKSATGKYEQTVAKAFGYTDEELRDIPEGANLGLSCGNPTALAKLREGETVVDLGSGAGFDILTAAKKIGPAGRAIGVDMNKNMISKANANKTLMNLSNVEFIESPITSISLPNATADCIISNCVINLVPASEKQLVFNEMFRLLKPGGRVAVSDILARKELPDEIRQDVALYVGCIAGAILVGEYEEFLKSAGFQDVLIVDTKCDLNVYSTASEGQSSCCKSAGGDLAQGSSSCAPSKSTSSLERSDGGSSDRSGITDFNEWAGSFQIYAVKPGSA</sequence>
<gene>
    <name evidence="5" type="ORF">FEQUK3_LOCUS8330</name>
</gene>
<evidence type="ECO:0000259" key="4">
    <source>
        <dbReference type="Pfam" id="PF13847"/>
    </source>
</evidence>
<evidence type="ECO:0000313" key="5">
    <source>
        <dbReference type="EMBL" id="CAG7562663.1"/>
    </source>
</evidence>
<dbReference type="AlphaFoldDB" id="A0A8J2J8N0"/>
<keyword evidence="2" id="KW-0949">S-adenosyl-L-methionine</keyword>
<organism evidence="5 6">
    <name type="scientific">Fusarium equiseti</name>
    <name type="common">Fusarium scirpi</name>
    <dbReference type="NCBI Taxonomy" id="61235"/>
    <lineage>
        <taxon>Eukaryota</taxon>
        <taxon>Fungi</taxon>
        <taxon>Dikarya</taxon>
        <taxon>Ascomycota</taxon>
        <taxon>Pezizomycotina</taxon>
        <taxon>Sordariomycetes</taxon>
        <taxon>Hypocreomycetidae</taxon>
        <taxon>Hypocreales</taxon>
        <taxon>Nectriaceae</taxon>
        <taxon>Fusarium</taxon>
        <taxon>Fusarium incarnatum-equiseti species complex</taxon>
    </lineage>
</organism>
<evidence type="ECO:0000256" key="1">
    <source>
        <dbReference type="ARBA" id="ARBA00022679"/>
    </source>
</evidence>
<evidence type="ECO:0000313" key="6">
    <source>
        <dbReference type="Proteomes" id="UP000693738"/>
    </source>
</evidence>
<dbReference type="Proteomes" id="UP000693738">
    <property type="component" value="Unassembled WGS sequence"/>
</dbReference>
<reference evidence="5" key="1">
    <citation type="submission" date="2021-05" db="EMBL/GenBank/DDBJ databases">
        <authorList>
            <person name="Khan N."/>
        </authorList>
    </citation>
    <scope>NUCLEOTIDE SEQUENCE</scope>
</reference>
<dbReference type="CDD" id="cd02440">
    <property type="entry name" value="AdoMet_MTases"/>
    <property type="match status" value="1"/>
</dbReference>
<evidence type="ECO:0000256" key="2">
    <source>
        <dbReference type="ARBA" id="ARBA00022691"/>
    </source>
</evidence>
<dbReference type="GO" id="GO:0008168">
    <property type="term" value="F:methyltransferase activity"/>
    <property type="evidence" value="ECO:0007669"/>
    <property type="project" value="TreeGrafter"/>
</dbReference>
<dbReference type="InterPro" id="IPR025714">
    <property type="entry name" value="Methyltranfer_dom"/>
</dbReference>
<feature type="domain" description="Methyltransferase" evidence="4">
    <location>
        <begin position="64"/>
        <end position="211"/>
    </location>
</feature>
<dbReference type="InterPro" id="IPR026669">
    <property type="entry name" value="Arsenite_MeTrfase-like"/>
</dbReference>
<comment type="caution">
    <text evidence="5">The sequence shown here is derived from an EMBL/GenBank/DDBJ whole genome shotgun (WGS) entry which is preliminary data.</text>
</comment>
<evidence type="ECO:0000256" key="3">
    <source>
        <dbReference type="SAM" id="MobiDB-lite"/>
    </source>
</evidence>